<proteinExistence type="predicted"/>
<dbReference type="Gene3D" id="3.40.50.12780">
    <property type="entry name" value="N-terminal domain of ligase-like"/>
    <property type="match status" value="1"/>
</dbReference>
<dbReference type="InterPro" id="IPR050237">
    <property type="entry name" value="ATP-dep_AMP-bd_enzyme"/>
</dbReference>
<dbReference type="EMBL" id="JAJHNU010000001">
    <property type="protein sequence ID" value="MDN4119743.1"/>
    <property type="molecule type" value="Genomic_DNA"/>
</dbReference>
<dbReference type="Gene3D" id="3.30.300.30">
    <property type="match status" value="1"/>
</dbReference>
<protein>
    <submittedName>
        <fullName evidence="3">AMP-binding protein</fullName>
    </submittedName>
</protein>
<evidence type="ECO:0000313" key="3">
    <source>
        <dbReference type="EMBL" id="MDN4119743.1"/>
    </source>
</evidence>
<evidence type="ECO:0000313" key="4">
    <source>
        <dbReference type="Proteomes" id="UP001168613"/>
    </source>
</evidence>
<dbReference type="SUPFAM" id="SSF56801">
    <property type="entry name" value="Acetyl-CoA synthetase-like"/>
    <property type="match status" value="1"/>
</dbReference>
<dbReference type="InterPro" id="IPR025110">
    <property type="entry name" value="AMP-bd_C"/>
</dbReference>
<keyword evidence="4" id="KW-1185">Reference proteome</keyword>
<organism evidence="3 4">
    <name type="scientific">Alcaligenes endophyticus</name>
    <dbReference type="NCBI Taxonomy" id="1929088"/>
    <lineage>
        <taxon>Bacteria</taxon>
        <taxon>Pseudomonadati</taxon>
        <taxon>Pseudomonadota</taxon>
        <taxon>Betaproteobacteria</taxon>
        <taxon>Burkholderiales</taxon>
        <taxon>Alcaligenaceae</taxon>
        <taxon>Alcaligenes</taxon>
    </lineage>
</organism>
<dbReference type="InterPro" id="IPR042099">
    <property type="entry name" value="ANL_N_sf"/>
</dbReference>
<dbReference type="RefSeq" id="WP_266124656.1">
    <property type="nucleotide sequence ID" value="NZ_JAJHNU010000001.1"/>
</dbReference>
<name>A0ABT8EEM6_9BURK</name>
<dbReference type="PANTHER" id="PTHR43767:SF1">
    <property type="entry name" value="NONRIBOSOMAL PEPTIDE SYNTHASE PES1 (EUROFUNG)-RELATED"/>
    <property type="match status" value="1"/>
</dbReference>
<gene>
    <name evidence="3" type="ORF">LMS43_00420</name>
</gene>
<dbReference type="Pfam" id="PF00501">
    <property type="entry name" value="AMP-binding"/>
    <property type="match status" value="1"/>
</dbReference>
<evidence type="ECO:0000259" key="1">
    <source>
        <dbReference type="Pfam" id="PF00501"/>
    </source>
</evidence>
<accession>A0ABT8EEM6</accession>
<dbReference type="InterPro" id="IPR020845">
    <property type="entry name" value="AMP-binding_CS"/>
</dbReference>
<reference evidence="3" key="1">
    <citation type="submission" date="2021-11" db="EMBL/GenBank/DDBJ databases">
        <title>Draft genome sequence of Alcaligenes endophyticus type strain CCUG 75668T.</title>
        <authorList>
            <person name="Salva-Serra F."/>
            <person name="Duran R.E."/>
            <person name="Seeger M."/>
            <person name="Moore E.R.B."/>
            <person name="Jaen-Luchoro D."/>
        </authorList>
    </citation>
    <scope>NUCLEOTIDE SEQUENCE</scope>
    <source>
        <strain evidence="3">CCUG 75668</strain>
    </source>
</reference>
<feature type="domain" description="AMP-binding enzyme C-terminal" evidence="2">
    <location>
        <begin position="472"/>
        <end position="547"/>
    </location>
</feature>
<dbReference type="Proteomes" id="UP001168613">
    <property type="component" value="Unassembled WGS sequence"/>
</dbReference>
<dbReference type="InterPro" id="IPR045851">
    <property type="entry name" value="AMP-bd_C_sf"/>
</dbReference>
<sequence>MTSASTTRPWLSITPAPAHSSSPFALRHTDMLSLFHHARTQSGTQAALHYFDQTITYAQLNYYSDQFAAYLLANGLQKGERVALYLQNIPQFTICALGIWKAGAVGVSINPMNRAHELTQLLHDSGSSTLILHRNLYEQVAREVLQELPHVQAIVTSSKDFQSRNDLRIIKPEDDTATCPDAIDLLEILQATYTEEYVAPLIKQADQHDPAMLVYTSGTTGVPKGAIITHGNLSADAQIYRAWIDIPDGAAILAMSPLFHVTGLVGHLALAFACSSATVLMCRFQPEVVAEATQEYQPQFVVGAITAFIALMNHPKVSAKQLSSLKRVYTGGAPVPAVLAAEFEAKFGMPMRNCYGLTESTALALSVPPSQNTPVDADGAFSIGIPVFCTDAYIADEQGTPMAPGEIGEIMLRGPQIIPGYWNKPAESQASFINGYLKTGDVGYMNEAGWFFLVDRKKDMIIASGYKVWPKEVEDVIYSHPAVLEAAVVGVADPYRGETVKAVISLKPGHIVTSDALIDYCKQRLAAYKYPRVIEIVDELPKTVTGKILRRLLRN</sequence>
<comment type="caution">
    <text evidence="3">The sequence shown here is derived from an EMBL/GenBank/DDBJ whole genome shotgun (WGS) entry which is preliminary data.</text>
</comment>
<dbReference type="Pfam" id="PF13193">
    <property type="entry name" value="AMP-binding_C"/>
    <property type="match status" value="1"/>
</dbReference>
<dbReference type="InterPro" id="IPR000873">
    <property type="entry name" value="AMP-dep_synth/lig_dom"/>
</dbReference>
<dbReference type="PROSITE" id="PS00455">
    <property type="entry name" value="AMP_BINDING"/>
    <property type="match status" value="1"/>
</dbReference>
<feature type="domain" description="AMP-dependent synthetase/ligase" evidence="1">
    <location>
        <begin position="36"/>
        <end position="422"/>
    </location>
</feature>
<dbReference type="PANTHER" id="PTHR43767">
    <property type="entry name" value="LONG-CHAIN-FATTY-ACID--COA LIGASE"/>
    <property type="match status" value="1"/>
</dbReference>
<evidence type="ECO:0000259" key="2">
    <source>
        <dbReference type="Pfam" id="PF13193"/>
    </source>
</evidence>